<evidence type="ECO:0000313" key="4">
    <source>
        <dbReference type="EMBL" id="RDD84456.1"/>
    </source>
</evidence>
<keyword evidence="1" id="KW-0456">Lyase</keyword>
<dbReference type="Pfam" id="PF10397">
    <property type="entry name" value="ADSL_C"/>
    <property type="match status" value="1"/>
</dbReference>
<dbReference type="InterPro" id="IPR008948">
    <property type="entry name" value="L-Aspartase-like"/>
</dbReference>
<reference evidence="4 5" key="1">
    <citation type="submission" date="2018-07" db="EMBL/GenBank/DDBJ databases">
        <title>Genome guided investigation of antibiotics producing actinomycetales strain isolated from a Macau mangrove ecosystem.</title>
        <authorList>
            <person name="Hu D."/>
        </authorList>
    </citation>
    <scope>NUCLEOTIDE SEQUENCE [LARGE SCALE GENOMIC DNA]</scope>
    <source>
        <strain evidence="4 5">2297</strain>
    </source>
</reference>
<evidence type="ECO:0000256" key="1">
    <source>
        <dbReference type="ARBA" id="ARBA00023239"/>
    </source>
</evidence>
<feature type="region of interest" description="Disordered" evidence="2">
    <location>
        <begin position="1"/>
        <end position="48"/>
    </location>
</feature>
<dbReference type="InterPro" id="IPR019468">
    <property type="entry name" value="AdenyloSucc_lyase_C"/>
</dbReference>
<dbReference type="SMART" id="SM00998">
    <property type="entry name" value="ADSL_C"/>
    <property type="match status" value="1"/>
</dbReference>
<dbReference type="AlphaFoldDB" id="A0A369UUQ2"/>
<dbReference type="RefSeq" id="WP_114533187.1">
    <property type="nucleotide sequence ID" value="NZ_QQBH01000041.1"/>
</dbReference>
<dbReference type="GO" id="GO:0016829">
    <property type="term" value="F:lyase activity"/>
    <property type="evidence" value="ECO:0007669"/>
    <property type="project" value="UniProtKB-KW"/>
</dbReference>
<comment type="caution">
    <text evidence="4">The sequence shown here is derived from an EMBL/GenBank/DDBJ whole genome shotgun (WGS) entry which is preliminary data.</text>
</comment>
<protein>
    <recommendedName>
        <fullName evidence="3">Adenylosuccinate lyase C-terminal domain-containing protein</fullName>
    </recommendedName>
</protein>
<evidence type="ECO:0000256" key="2">
    <source>
        <dbReference type="SAM" id="MobiDB-lite"/>
    </source>
</evidence>
<feature type="compositionally biased region" description="Basic and acidic residues" evidence="2">
    <location>
        <begin position="29"/>
        <end position="48"/>
    </location>
</feature>
<sequence length="99" mass="10438">MSEPAPPFDGGPDAGPGCPPRPPRLGRARAKDLLARASRTADEQRRPLPDILATMAEITAHHTPDELARLLDPTAYTGAAPSLTIHALTRTPPPPAPPQ</sequence>
<proteinExistence type="predicted"/>
<dbReference type="Proteomes" id="UP000253742">
    <property type="component" value="Unassembled WGS sequence"/>
</dbReference>
<gene>
    <name evidence="4" type="ORF">DVZ84_34905</name>
</gene>
<feature type="domain" description="Adenylosuccinate lyase C-terminal" evidence="3">
    <location>
        <begin position="22"/>
        <end position="88"/>
    </location>
</feature>
<dbReference type="SUPFAM" id="SSF48557">
    <property type="entry name" value="L-aspartase-like"/>
    <property type="match status" value="1"/>
</dbReference>
<evidence type="ECO:0000313" key="5">
    <source>
        <dbReference type="Proteomes" id="UP000253742"/>
    </source>
</evidence>
<dbReference type="EMBL" id="QQBH01000041">
    <property type="protein sequence ID" value="RDD84456.1"/>
    <property type="molecule type" value="Genomic_DNA"/>
</dbReference>
<organism evidence="4 5">
    <name type="scientific">Streptomyces parvulus</name>
    <dbReference type="NCBI Taxonomy" id="146923"/>
    <lineage>
        <taxon>Bacteria</taxon>
        <taxon>Bacillati</taxon>
        <taxon>Actinomycetota</taxon>
        <taxon>Actinomycetes</taxon>
        <taxon>Kitasatosporales</taxon>
        <taxon>Streptomycetaceae</taxon>
        <taxon>Streptomyces</taxon>
    </lineage>
</organism>
<name>A0A369UUQ2_9ACTN</name>
<accession>A0A369UUQ2</accession>
<evidence type="ECO:0000259" key="3">
    <source>
        <dbReference type="SMART" id="SM00998"/>
    </source>
</evidence>
<dbReference type="Gene3D" id="1.10.40.30">
    <property type="entry name" value="Fumarase/aspartase (C-terminal domain)"/>
    <property type="match status" value="1"/>
</dbReference>